<feature type="domain" description="Choloylglycine hydrolase/NAAA C-terminal" evidence="10">
    <location>
        <begin position="2"/>
        <end position="309"/>
    </location>
</feature>
<keyword evidence="3 11" id="KW-0378">Hydrolase</keyword>
<evidence type="ECO:0000256" key="2">
    <source>
        <dbReference type="ARBA" id="ARBA00006625"/>
    </source>
</evidence>
<keyword evidence="12" id="KW-1185">Reference proteome</keyword>
<reference evidence="11 12" key="1">
    <citation type="submission" date="2020-08" db="EMBL/GenBank/DDBJ databases">
        <title>Genomic Encyclopedia of Type Strains, Phase IV (KMG-IV): sequencing the most valuable type-strain genomes for metagenomic binning, comparative biology and taxonomic classification.</title>
        <authorList>
            <person name="Goeker M."/>
        </authorList>
    </citation>
    <scope>NUCLEOTIDE SEQUENCE [LARGE SCALE GENOMIC DNA]</scope>
    <source>
        <strain evidence="11 12">DSM 25799</strain>
    </source>
</reference>
<dbReference type="InterPro" id="IPR047711">
    <property type="entry name" value="CBAH"/>
</dbReference>
<comment type="caution">
    <text evidence="11">The sequence shown here is derived from an EMBL/GenBank/DDBJ whole genome shotgun (WGS) entry which is preliminary data.</text>
</comment>
<dbReference type="Gene3D" id="3.60.60.10">
    <property type="entry name" value="Penicillin V Acylase, Chain A"/>
    <property type="match status" value="1"/>
</dbReference>
<dbReference type="InterPro" id="IPR029132">
    <property type="entry name" value="CBAH/NAAA_C"/>
</dbReference>
<protein>
    <recommendedName>
        <fullName evidence="5">choloylglycine hydrolase</fullName>
        <ecNumber evidence="5">3.5.1.24</ecNumber>
    </recommendedName>
    <alternativeName>
        <fullName evidence="6">Bile salt hydrolase</fullName>
    </alternativeName>
    <alternativeName>
        <fullName evidence="7">Choloylglycine hydrolase</fullName>
    </alternativeName>
</protein>
<proteinExistence type="inferred from homology"/>
<organism evidence="11 12">
    <name type="scientific">Catenisphaera adipataccumulans</name>
    <dbReference type="NCBI Taxonomy" id="700500"/>
    <lineage>
        <taxon>Bacteria</taxon>
        <taxon>Bacillati</taxon>
        <taxon>Bacillota</taxon>
        <taxon>Erysipelotrichia</taxon>
        <taxon>Erysipelotrichales</taxon>
        <taxon>Erysipelotrichaceae</taxon>
        <taxon>Catenisphaera</taxon>
    </lineage>
</organism>
<evidence type="ECO:0000313" key="11">
    <source>
        <dbReference type="EMBL" id="MBB5183219.1"/>
    </source>
</evidence>
<evidence type="ECO:0000256" key="3">
    <source>
        <dbReference type="ARBA" id="ARBA00022801"/>
    </source>
</evidence>
<dbReference type="GO" id="GO:0006629">
    <property type="term" value="P:lipid metabolic process"/>
    <property type="evidence" value="ECO:0007669"/>
    <property type="project" value="UniProtKB-KW"/>
</dbReference>
<comment type="similarity">
    <text evidence="2">Belongs to the peptidase C59 family.</text>
</comment>
<dbReference type="SUPFAM" id="SSF56235">
    <property type="entry name" value="N-terminal nucleophile aminohydrolases (Ntn hydrolases)"/>
    <property type="match status" value="1"/>
</dbReference>
<gene>
    <name evidence="11" type="ORF">HNQ47_001240</name>
</gene>
<keyword evidence="4" id="KW-0443">Lipid metabolism</keyword>
<evidence type="ECO:0000256" key="4">
    <source>
        <dbReference type="ARBA" id="ARBA00023098"/>
    </source>
</evidence>
<evidence type="ECO:0000256" key="8">
    <source>
        <dbReference type="ARBA" id="ARBA00047285"/>
    </source>
</evidence>
<comment type="catalytic activity">
    <reaction evidence="8">
        <text>cholate + taurine = taurocholate + H2O</text>
        <dbReference type="Rhea" id="RHEA:47108"/>
        <dbReference type="ChEBI" id="CHEBI:15377"/>
        <dbReference type="ChEBI" id="CHEBI:29747"/>
        <dbReference type="ChEBI" id="CHEBI:36257"/>
        <dbReference type="ChEBI" id="CHEBI:507393"/>
    </reaction>
    <physiologicalReaction direction="right-to-left" evidence="8">
        <dbReference type="Rhea" id="RHEA:47110"/>
    </physiologicalReaction>
</comment>
<accession>A0A7W8FV37</accession>
<evidence type="ECO:0000256" key="7">
    <source>
        <dbReference type="ARBA" id="ARBA00044806"/>
    </source>
</evidence>
<dbReference type="GO" id="GO:0045302">
    <property type="term" value="F:choloylglycine hydrolase activity"/>
    <property type="evidence" value="ECO:0007669"/>
    <property type="project" value="UniProtKB-EC"/>
</dbReference>
<dbReference type="EMBL" id="JACHHK010000004">
    <property type="protein sequence ID" value="MBB5183219.1"/>
    <property type="molecule type" value="Genomic_DNA"/>
</dbReference>
<dbReference type="Pfam" id="PF02275">
    <property type="entry name" value="CBAH"/>
    <property type="match status" value="1"/>
</dbReference>
<dbReference type="InterPro" id="IPR052193">
    <property type="entry name" value="Peptidase_C59"/>
</dbReference>
<evidence type="ECO:0000256" key="9">
    <source>
        <dbReference type="ARBA" id="ARBA00048897"/>
    </source>
</evidence>
<dbReference type="PANTHER" id="PTHR35527">
    <property type="entry name" value="CHOLOYLGLYCINE HYDROLASE"/>
    <property type="match status" value="1"/>
</dbReference>
<evidence type="ECO:0000256" key="5">
    <source>
        <dbReference type="ARBA" id="ARBA00044769"/>
    </source>
</evidence>
<comment type="catalytic activity">
    <reaction evidence="9">
        <text>taurodeoxycholate + H2O = deoxycholate + taurine</text>
        <dbReference type="Rhea" id="RHEA:47556"/>
        <dbReference type="ChEBI" id="CHEBI:15377"/>
        <dbReference type="ChEBI" id="CHEBI:23614"/>
        <dbReference type="ChEBI" id="CHEBI:36261"/>
        <dbReference type="ChEBI" id="CHEBI:507393"/>
    </reaction>
    <physiologicalReaction direction="left-to-right" evidence="9">
        <dbReference type="Rhea" id="RHEA:47557"/>
    </physiologicalReaction>
</comment>
<dbReference type="EC" id="3.5.1.24" evidence="5"/>
<evidence type="ECO:0000256" key="1">
    <source>
        <dbReference type="ARBA" id="ARBA00004860"/>
    </source>
</evidence>
<sequence>MCTCITYHHYFGRNLDLDHSYQEEVTITPRHLSFHFRNGTVLDHHPAMIGMAYNCDGYPLYYDATNEYGLSIAGLNFPNNAVYTPAEEGRINVAAFELIPWLLAQYQSVAEVKNVLPQIHLTNEAFAPALPSAPLHWMIADQNESIVFEVTKDGNHVYDDPIGVMTNNPTFDIQLWNLTKYRSVSSEQAPSTFATQLQLDADSLGMSGIGLPGDWSSSSRFVKAAFTKLNSAAPDQENHLVSQFFHILGAVEQPRGCSRLGDDKYEITIYSSCCDMETGIYYYHTYDNSTIHAVDLHAEDLNTEKLIAYRLVDEPVFDFQNR</sequence>
<comment type="pathway">
    <text evidence="1">Lipid metabolism; bile acid biosynthesis.</text>
</comment>
<dbReference type="Proteomes" id="UP000539953">
    <property type="component" value="Unassembled WGS sequence"/>
</dbReference>
<dbReference type="InterPro" id="IPR029055">
    <property type="entry name" value="Ntn_hydrolases_N"/>
</dbReference>
<evidence type="ECO:0000313" key="12">
    <source>
        <dbReference type="Proteomes" id="UP000539953"/>
    </source>
</evidence>
<dbReference type="CDD" id="cd00542">
    <property type="entry name" value="Ntn_PVA"/>
    <property type="match status" value="1"/>
</dbReference>
<dbReference type="NCBIfam" id="NF038245">
    <property type="entry name" value="bile_salt_hydro"/>
    <property type="match status" value="1"/>
</dbReference>
<dbReference type="RefSeq" id="WP_183328515.1">
    <property type="nucleotide sequence ID" value="NZ_JACHHK010000004.1"/>
</dbReference>
<dbReference type="PANTHER" id="PTHR35527:SF2">
    <property type="entry name" value="HYDROLASE"/>
    <property type="match status" value="1"/>
</dbReference>
<dbReference type="AlphaFoldDB" id="A0A7W8FV37"/>
<evidence type="ECO:0000259" key="10">
    <source>
        <dbReference type="Pfam" id="PF02275"/>
    </source>
</evidence>
<name>A0A7W8FV37_9FIRM</name>
<evidence type="ECO:0000256" key="6">
    <source>
        <dbReference type="ARBA" id="ARBA00044804"/>
    </source>
</evidence>